<dbReference type="Gene3D" id="3.10.28.10">
    <property type="entry name" value="Homing endonucleases"/>
    <property type="match status" value="1"/>
</dbReference>
<dbReference type="EMBL" id="KY622006">
    <property type="protein sequence ID" value="ARF03379.1"/>
    <property type="molecule type" value="Genomic_DNA"/>
</dbReference>
<organism evidence="2">
    <name type="scientific">Ophiocordyceps sinensis</name>
    <dbReference type="NCBI Taxonomy" id="72228"/>
    <lineage>
        <taxon>Eukaryota</taxon>
        <taxon>Fungi</taxon>
        <taxon>Dikarya</taxon>
        <taxon>Ascomycota</taxon>
        <taxon>Pezizomycotina</taxon>
        <taxon>Sordariomycetes</taxon>
        <taxon>Hypocreomycetidae</taxon>
        <taxon>Hypocreales</taxon>
        <taxon>Ophiocordycipitaceae</taxon>
        <taxon>Ophiocordyceps</taxon>
    </lineage>
</organism>
<keyword evidence="2" id="KW-0540">Nuclease</keyword>
<dbReference type="PANTHER" id="PTHR36181:SF4">
    <property type="entry name" value="LAGLIDADG ENDONUCLEASE"/>
    <property type="match status" value="1"/>
</dbReference>
<protein>
    <submittedName>
        <fullName evidence="2">LAGLIDADG endonuclease</fullName>
    </submittedName>
</protein>
<evidence type="ECO:0000313" key="2">
    <source>
        <dbReference type="EMBL" id="ARF03379.1"/>
    </source>
</evidence>
<gene>
    <name evidence="2" type="primary">orf165</name>
</gene>
<reference evidence="3" key="2">
    <citation type="submission" date="2018-05" db="EMBL/GenBank/DDBJ databases">
        <authorList>
            <person name="Zhang Y."/>
        </authorList>
    </citation>
    <scope>NUCLEOTIDE SEQUENCE</scope>
</reference>
<geneLocation type="mitochondrion" evidence="2"/>
<feature type="domain" description="Homing endonuclease LAGLIDADG" evidence="1">
    <location>
        <begin position="30"/>
        <end position="134"/>
    </location>
</feature>
<evidence type="ECO:0000313" key="3">
    <source>
        <dbReference type="EMBL" id="QDH07212.1"/>
    </source>
</evidence>
<dbReference type="PANTHER" id="PTHR36181">
    <property type="entry name" value="INTRON-ENCODED ENDONUCLEASE AI3-RELATED"/>
    <property type="match status" value="1"/>
</dbReference>
<dbReference type="InterPro" id="IPR004860">
    <property type="entry name" value="LAGLIDADG_dom"/>
</dbReference>
<dbReference type="InterPro" id="IPR051289">
    <property type="entry name" value="LAGLIDADG_Endonuclease"/>
</dbReference>
<dbReference type="GO" id="GO:0004519">
    <property type="term" value="F:endonuclease activity"/>
    <property type="evidence" value="ECO:0007669"/>
    <property type="project" value="UniProtKB-KW"/>
</dbReference>
<evidence type="ECO:0000259" key="1">
    <source>
        <dbReference type="Pfam" id="PF00961"/>
    </source>
</evidence>
<dbReference type="GO" id="GO:0005739">
    <property type="term" value="C:mitochondrion"/>
    <property type="evidence" value="ECO:0007669"/>
    <property type="project" value="UniProtKB-ARBA"/>
</dbReference>
<keyword evidence="2" id="KW-0255">Endonuclease</keyword>
<dbReference type="InterPro" id="IPR027434">
    <property type="entry name" value="Homing_endonucl"/>
</dbReference>
<dbReference type="Pfam" id="PF00961">
    <property type="entry name" value="LAGLIDADG_1"/>
    <property type="match status" value="1"/>
</dbReference>
<dbReference type="RefSeq" id="YP_009364290.1">
    <property type="nucleotide sequence ID" value="NC_034659.1"/>
</dbReference>
<dbReference type="GeneID" id="32888765"/>
<keyword evidence="2" id="KW-0496">Mitochondrion</keyword>
<name>A0A1W5T2A4_9HYPO</name>
<dbReference type="SUPFAM" id="SSF55608">
    <property type="entry name" value="Homing endonucleases"/>
    <property type="match status" value="1"/>
</dbReference>
<dbReference type="EMBL" id="MH400233">
    <property type="protein sequence ID" value="QDH07212.1"/>
    <property type="molecule type" value="Genomic_DNA"/>
</dbReference>
<keyword evidence="2" id="KW-0378">Hydrolase</keyword>
<proteinExistence type="predicted"/>
<reference evidence="2" key="1">
    <citation type="submission" date="2017-02" db="EMBL/GenBank/DDBJ databases">
        <title>SMRT sequencing of the wild medicinal fungus Ophiocordyceps sinensis mitochondrial genome reveals phylogenetic relationship and depicts a genome-wide modification map.</title>
        <authorList>
            <person name="Liu D."/>
            <person name="Kang X."/>
            <person name="Hu L."/>
        </authorList>
    </citation>
    <scope>NUCLEOTIDE SEQUENCE</scope>
</reference>
<sequence>MNSLRSFEERWNYLESRQPIKLNNEWVQAFIDGEGSFQFGITNTVNRGKPYLALSHTLEIAQSNHDILLLNAFIQFFGCGYLKPKYDINDLNATKNSRIVNRFIINQYSVVTELLDKYPLITRKHLDYLDWKKLIQLKTEGAHKTPEGLQKMKDIKTFMNKGRGE</sequence>
<accession>A0A1W5T2A4</accession>
<dbReference type="AlphaFoldDB" id="A0A1W5T2A4"/>